<dbReference type="AlphaFoldDB" id="A0A8R1I025"/>
<feature type="compositionally biased region" description="Basic and acidic residues" evidence="1">
    <location>
        <begin position="1"/>
        <end position="16"/>
    </location>
</feature>
<organism evidence="2 3">
    <name type="scientific">Caenorhabditis japonica</name>
    <dbReference type="NCBI Taxonomy" id="281687"/>
    <lineage>
        <taxon>Eukaryota</taxon>
        <taxon>Metazoa</taxon>
        <taxon>Ecdysozoa</taxon>
        <taxon>Nematoda</taxon>
        <taxon>Chromadorea</taxon>
        <taxon>Rhabditida</taxon>
        <taxon>Rhabditina</taxon>
        <taxon>Rhabditomorpha</taxon>
        <taxon>Rhabditoidea</taxon>
        <taxon>Rhabditidae</taxon>
        <taxon>Peloderinae</taxon>
        <taxon>Caenorhabditis</taxon>
    </lineage>
</organism>
<evidence type="ECO:0000313" key="2">
    <source>
        <dbReference type="EnsemblMetazoa" id="CJA10863a.2"/>
    </source>
</evidence>
<feature type="region of interest" description="Disordered" evidence="1">
    <location>
        <begin position="188"/>
        <end position="235"/>
    </location>
</feature>
<keyword evidence="3" id="KW-1185">Reference proteome</keyword>
<feature type="compositionally biased region" description="Basic and acidic residues" evidence="1">
    <location>
        <begin position="163"/>
        <end position="179"/>
    </location>
</feature>
<sequence>MFEARKSSELQELRSADEDEMTVEANNEYDENSINMSDEVAITDRAVDNRENVFDMRKPVEKKIVADPEQDSLPPWRRMNPLNADTAWKPPPPPPMPVKRPVATTSTSTTTTTTTTTLPPTTTTTLSYEQKMRQYEELRRQRELERQREMEKRAELERQRLEERRHHESQFDTRRRFGEESQQWPVAAPFPTTTTTTTTTTTPRPTTTTSATTTTTTTQRPTTTTTPPVTTKKESKTNYNQFYRNWRRPFDLNPTQSMFRNLPFRNWDVSKLLGIFAAY</sequence>
<reference evidence="2" key="2">
    <citation type="submission" date="2022-06" db="UniProtKB">
        <authorList>
            <consortium name="EnsemblMetazoa"/>
        </authorList>
    </citation>
    <scope>IDENTIFICATION</scope>
    <source>
        <strain evidence="2">DF5081</strain>
    </source>
</reference>
<accession>A0A8R1I025</accession>
<dbReference type="EnsemblMetazoa" id="CJA10863a.1">
    <property type="protein sequence ID" value="CJA10863a.1"/>
    <property type="gene ID" value="WBGene00130067"/>
</dbReference>
<evidence type="ECO:0000313" key="3">
    <source>
        <dbReference type="Proteomes" id="UP000005237"/>
    </source>
</evidence>
<name>A0A8R1I025_CAEJA</name>
<feature type="compositionally biased region" description="Pro residues" evidence="1">
    <location>
        <begin position="89"/>
        <end position="98"/>
    </location>
</feature>
<protein>
    <submittedName>
        <fullName evidence="2">Uncharacterized protein</fullName>
    </submittedName>
</protein>
<feature type="region of interest" description="Disordered" evidence="1">
    <location>
        <begin position="163"/>
        <end position="182"/>
    </location>
</feature>
<feature type="compositionally biased region" description="Acidic residues" evidence="1">
    <location>
        <begin position="17"/>
        <end position="31"/>
    </location>
</feature>
<proteinExistence type="predicted"/>
<reference evidence="3" key="1">
    <citation type="submission" date="2010-08" db="EMBL/GenBank/DDBJ databases">
        <authorList>
            <consortium name="Caenorhabditis japonica Sequencing Consortium"/>
            <person name="Wilson R.K."/>
        </authorList>
    </citation>
    <scope>NUCLEOTIDE SEQUENCE [LARGE SCALE GENOMIC DNA]</scope>
    <source>
        <strain evidence="3">DF5081</strain>
    </source>
</reference>
<feature type="compositionally biased region" description="Low complexity" evidence="1">
    <location>
        <begin position="191"/>
        <end position="230"/>
    </location>
</feature>
<evidence type="ECO:0000256" key="1">
    <source>
        <dbReference type="SAM" id="MobiDB-lite"/>
    </source>
</evidence>
<feature type="region of interest" description="Disordered" evidence="1">
    <location>
        <begin position="1"/>
        <end position="35"/>
    </location>
</feature>
<dbReference type="Proteomes" id="UP000005237">
    <property type="component" value="Unassembled WGS sequence"/>
</dbReference>
<dbReference type="EnsemblMetazoa" id="CJA10863a.2">
    <property type="protein sequence ID" value="CJA10863a.2"/>
    <property type="gene ID" value="WBGene00130067"/>
</dbReference>
<feature type="region of interest" description="Disordered" evidence="1">
    <location>
        <begin position="85"/>
        <end position="122"/>
    </location>
</feature>
<feature type="compositionally biased region" description="Low complexity" evidence="1">
    <location>
        <begin position="104"/>
        <end position="122"/>
    </location>
</feature>